<accession>A0A1G9KHU5</accession>
<keyword evidence="6 8" id="KW-0472">Membrane</keyword>
<dbReference type="NCBIfam" id="TIGR04057">
    <property type="entry name" value="SusC_RagA_signa"/>
    <property type="match status" value="1"/>
</dbReference>
<dbReference type="GO" id="GO:0009279">
    <property type="term" value="C:cell outer membrane"/>
    <property type="evidence" value="ECO:0007669"/>
    <property type="project" value="UniProtKB-SubCell"/>
</dbReference>
<dbReference type="Pfam" id="PF13715">
    <property type="entry name" value="CarbopepD_reg_2"/>
    <property type="match status" value="1"/>
</dbReference>
<evidence type="ECO:0000256" key="2">
    <source>
        <dbReference type="ARBA" id="ARBA00022448"/>
    </source>
</evidence>
<keyword evidence="4 8" id="KW-0812">Transmembrane</keyword>
<protein>
    <submittedName>
        <fullName evidence="13">Iron complex outermembrane recepter protein</fullName>
    </submittedName>
</protein>
<feature type="chain" id="PRO_5011586385" evidence="10">
    <location>
        <begin position="24"/>
        <end position="1112"/>
    </location>
</feature>
<evidence type="ECO:0000256" key="7">
    <source>
        <dbReference type="ARBA" id="ARBA00023237"/>
    </source>
</evidence>
<dbReference type="Gene3D" id="2.170.130.10">
    <property type="entry name" value="TonB-dependent receptor, plug domain"/>
    <property type="match status" value="1"/>
</dbReference>
<keyword evidence="2 8" id="KW-0813">Transport</keyword>
<evidence type="ECO:0000256" key="1">
    <source>
        <dbReference type="ARBA" id="ARBA00004571"/>
    </source>
</evidence>
<feature type="domain" description="TonB-dependent receptor plug" evidence="12">
    <location>
        <begin position="246"/>
        <end position="351"/>
    </location>
</feature>
<comment type="similarity">
    <text evidence="8 9">Belongs to the TonB-dependent receptor family.</text>
</comment>
<dbReference type="SUPFAM" id="SSF56935">
    <property type="entry name" value="Porins"/>
    <property type="match status" value="1"/>
</dbReference>
<dbReference type="NCBIfam" id="TIGR04056">
    <property type="entry name" value="OMP_RagA_SusC"/>
    <property type="match status" value="1"/>
</dbReference>
<name>A0A1G9KHU5_9BACT</name>
<evidence type="ECO:0000256" key="6">
    <source>
        <dbReference type="ARBA" id="ARBA00023136"/>
    </source>
</evidence>
<feature type="domain" description="TonB-dependent receptor-like beta-barrel" evidence="11">
    <location>
        <begin position="598"/>
        <end position="1062"/>
    </location>
</feature>
<keyword evidence="5 9" id="KW-0798">TonB box</keyword>
<evidence type="ECO:0000256" key="4">
    <source>
        <dbReference type="ARBA" id="ARBA00022692"/>
    </source>
</evidence>
<dbReference type="EMBL" id="FNFO01000006">
    <property type="protein sequence ID" value="SDL49182.1"/>
    <property type="molecule type" value="Genomic_DNA"/>
</dbReference>
<evidence type="ECO:0000256" key="10">
    <source>
        <dbReference type="SAM" id="SignalP"/>
    </source>
</evidence>
<evidence type="ECO:0000256" key="5">
    <source>
        <dbReference type="ARBA" id="ARBA00023077"/>
    </source>
</evidence>
<dbReference type="PROSITE" id="PS52016">
    <property type="entry name" value="TONB_DEPENDENT_REC_3"/>
    <property type="match status" value="1"/>
</dbReference>
<dbReference type="InterPro" id="IPR036942">
    <property type="entry name" value="Beta-barrel_TonB_sf"/>
</dbReference>
<dbReference type="RefSeq" id="WP_089683881.1">
    <property type="nucleotide sequence ID" value="NZ_FNFO01000006.1"/>
</dbReference>
<sequence length="1112" mass="121910">MKIFYLTVGFAMTSLLPPVPAEAQVQASTSLAYRIASSDEQPKQKEVSLKSLFQELEQQFGVKFIYPSEIQGQAIRYYVHRSVGLEKNLQAALQSTSLRYKKVGDDYYAIYREVEETTAEVVQPVWKDARTPVAASMSAHNTLMAIRAARAQRAVAISGRVIDATGEGIPGINILEKGTTNGTITDVNGNYTLNVGDNATLVFSAVGFATQEVVVGGRTTIDVTMADDIKALDEVVVVGYGTQRKGEITSSVASIGVEEFNKGNISNVSQLLQGKVSGLSISRPGGDPNAGFAIRLRGLSTLGANTQPLVVVDGQIGADLNTVDPNDIASIDVLKDGSAAAIYGTRGSAGVIIVTTKSGSADSFGVSYSGLVQTETPARFTQHMTADEYRQLSNAVDYGATTDWYKEITRTAFSHTHNLSLSGGNSSGTTYSASVNFRNAQGVAINTGFNQINTRLNLSQSVLDDRLVFNLNMSNTSRESQLGYSEAFKYAAIYNPTAPVHTTDPLYDLTGGGYYEANNVDYANPVAVLEQNMRDQELKRFNFNGSATFQIVDGLKFLVRYAQQTTSTFDEAYLPRTSFHSRNFLGVSGFSRGGYSWKADIENRNRLYENTLSYDGRISTIRVSAVAGYSYQDFLDKQFEVGGGNFVTDASGQDFSTALDFASGRGNINSYKTGSRLIGFFGRLNLNFNEAAFLSASLRREGATQFGENNKWGMFPAISAGVNLDRFLDLPSVSSIKLRASYGVTGALPPEPYLSLQTLAPGGANFYAGNNVYLQSYEPDKNANPDLKWERKKEFDVGLDFVIFNDRMTGTLDYYNRVTSDLIFNVTVPVPPNLVPTTWMNIGELSSNGFELALAYDVVRSSMFTWNSSFNFSTFNVKLARLDPTLAGSYVGATNLGTPGQEQTQITRAVEGQAIGLFWGYQYLGVDEGGKYQLADLNNDGKYDNNDQMVIGNGLPDFQLGWTNTFRYKNFDLNFLLRGAFGHQLINTYRAFYENPNLASSYNVVNTQYFNPDITDQQIFSSLFVENASFLEMDNATLGYQFNLEKKGWVKSLRAYLTGQNLFMITNYTGVDPEVRYADGNADDANSLAPGVDRREIWVLTRSFTLGVNATF</sequence>
<dbReference type="InterPro" id="IPR000531">
    <property type="entry name" value="Beta-barrel_TonB"/>
</dbReference>
<reference evidence="13 14" key="1">
    <citation type="submission" date="2016-10" db="EMBL/GenBank/DDBJ databases">
        <authorList>
            <person name="de Groot N.N."/>
        </authorList>
    </citation>
    <scope>NUCLEOTIDE SEQUENCE [LARGE SCALE GENOMIC DNA]</scope>
    <source>
        <strain evidence="13 14">DSM 25186</strain>
    </source>
</reference>
<evidence type="ECO:0000313" key="13">
    <source>
        <dbReference type="EMBL" id="SDL49182.1"/>
    </source>
</evidence>
<organism evidence="13 14">
    <name type="scientific">Catalinimonas alkaloidigena</name>
    <dbReference type="NCBI Taxonomy" id="1075417"/>
    <lineage>
        <taxon>Bacteria</taxon>
        <taxon>Pseudomonadati</taxon>
        <taxon>Bacteroidota</taxon>
        <taxon>Cytophagia</taxon>
        <taxon>Cytophagales</taxon>
        <taxon>Catalimonadaceae</taxon>
        <taxon>Catalinimonas</taxon>
    </lineage>
</organism>
<proteinExistence type="inferred from homology"/>
<evidence type="ECO:0000259" key="12">
    <source>
        <dbReference type="Pfam" id="PF07715"/>
    </source>
</evidence>
<dbReference type="OrthoDB" id="9768177at2"/>
<evidence type="ECO:0000256" key="3">
    <source>
        <dbReference type="ARBA" id="ARBA00022452"/>
    </source>
</evidence>
<keyword evidence="3 8" id="KW-1134">Transmembrane beta strand</keyword>
<dbReference type="InterPro" id="IPR008969">
    <property type="entry name" value="CarboxyPept-like_regulatory"/>
</dbReference>
<gene>
    <name evidence="13" type="ORF">SAMN05421823_106163</name>
</gene>
<comment type="subcellular location">
    <subcellularLocation>
        <location evidence="1 8">Cell outer membrane</location>
        <topology evidence="1 8">Multi-pass membrane protein</topology>
    </subcellularLocation>
</comment>
<evidence type="ECO:0000259" key="11">
    <source>
        <dbReference type="Pfam" id="PF00593"/>
    </source>
</evidence>
<keyword evidence="14" id="KW-1185">Reference proteome</keyword>
<evidence type="ECO:0000313" key="14">
    <source>
        <dbReference type="Proteomes" id="UP000198510"/>
    </source>
</evidence>
<dbReference type="Pfam" id="PF00593">
    <property type="entry name" value="TonB_dep_Rec_b-barrel"/>
    <property type="match status" value="1"/>
</dbReference>
<dbReference type="Pfam" id="PF07715">
    <property type="entry name" value="Plug"/>
    <property type="match status" value="1"/>
</dbReference>
<evidence type="ECO:0000256" key="9">
    <source>
        <dbReference type="RuleBase" id="RU003357"/>
    </source>
</evidence>
<dbReference type="InterPro" id="IPR023997">
    <property type="entry name" value="TonB-dep_OMP_SusC/RagA_CS"/>
</dbReference>
<dbReference type="Gene3D" id="2.60.40.1120">
    <property type="entry name" value="Carboxypeptidase-like, regulatory domain"/>
    <property type="match status" value="1"/>
</dbReference>
<dbReference type="SUPFAM" id="SSF49464">
    <property type="entry name" value="Carboxypeptidase regulatory domain-like"/>
    <property type="match status" value="1"/>
</dbReference>
<dbReference type="InterPro" id="IPR039426">
    <property type="entry name" value="TonB-dep_rcpt-like"/>
</dbReference>
<keyword evidence="7 8" id="KW-0998">Cell outer membrane</keyword>
<dbReference type="Proteomes" id="UP000198510">
    <property type="component" value="Unassembled WGS sequence"/>
</dbReference>
<evidence type="ECO:0000256" key="8">
    <source>
        <dbReference type="PROSITE-ProRule" id="PRU01360"/>
    </source>
</evidence>
<keyword evidence="10" id="KW-0732">Signal</keyword>
<dbReference type="InterPro" id="IPR023996">
    <property type="entry name" value="TonB-dep_OMP_SusC/RagA"/>
</dbReference>
<dbReference type="InterPro" id="IPR012910">
    <property type="entry name" value="Plug_dom"/>
</dbReference>
<dbReference type="STRING" id="1075417.SAMN05421823_106163"/>
<dbReference type="AlphaFoldDB" id="A0A1G9KHU5"/>
<dbReference type="Gene3D" id="2.40.170.20">
    <property type="entry name" value="TonB-dependent receptor, beta-barrel domain"/>
    <property type="match status" value="1"/>
</dbReference>
<feature type="signal peptide" evidence="10">
    <location>
        <begin position="1"/>
        <end position="23"/>
    </location>
</feature>
<dbReference type="InterPro" id="IPR037066">
    <property type="entry name" value="Plug_dom_sf"/>
</dbReference>